<proteinExistence type="predicted"/>
<dbReference type="RefSeq" id="WP_179486433.1">
    <property type="nucleotide sequence ID" value="NZ_JACCBV010000001.1"/>
</dbReference>
<dbReference type="Proteomes" id="UP000576969">
    <property type="component" value="Unassembled WGS sequence"/>
</dbReference>
<sequence length="141" mass="15443">MVTVTATGSHGGSASGSVEGVISWGTWRAMKWGVCQVKLNYFTCDNYKDGCNTTYRNLPTRFRIGLRNSGGTQVGYAEWNKNELGVTKNISIPTNGSYALNSRFLFDNGTMYGTAQPGQPCYETYPTVNFSVSLTFDPYTG</sequence>
<organism evidence="1 2">
    <name type="scientific">Microbacterium immunditiarum</name>
    <dbReference type="NCBI Taxonomy" id="337480"/>
    <lineage>
        <taxon>Bacteria</taxon>
        <taxon>Bacillati</taxon>
        <taxon>Actinomycetota</taxon>
        <taxon>Actinomycetes</taxon>
        <taxon>Micrococcales</taxon>
        <taxon>Microbacteriaceae</taxon>
        <taxon>Microbacterium</taxon>
    </lineage>
</organism>
<gene>
    <name evidence="1" type="ORF">BJ991_000003</name>
</gene>
<accession>A0A7Y9GMA4</accession>
<name>A0A7Y9GMA4_9MICO</name>
<dbReference type="EMBL" id="JACCBV010000001">
    <property type="protein sequence ID" value="NYE17975.1"/>
    <property type="molecule type" value="Genomic_DNA"/>
</dbReference>
<keyword evidence="2" id="KW-1185">Reference proteome</keyword>
<evidence type="ECO:0000313" key="1">
    <source>
        <dbReference type="EMBL" id="NYE17975.1"/>
    </source>
</evidence>
<evidence type="ECO:0000313" key="2">
    <source>
        <dbReference type="Proteomes" id="UP000576969"/>
    </source>
</evidence>
<reference evidence="1 2" key="1">
    <citation type="submission" date="2020-07" db="EMBL/GenBank/DDBJ databases">
        <title>Sequencing the genomes of 1000 actinobacteria strains.</title>
        <authorList>
            <person name="Klenk H.-P."/>
        </authorList>
    </citation>
    <scope>NUCLEOTIDE SEQUENCE [LARGE SCALE GENOMIC DNA]</scope>
    <source>
        <strain evidence="1 2">DSM 24662</strain>
    </source>
</reference>
<protein>
    <submittedName>
        <fullName evidence="1">Uncharacterized protein</fullName>
    </submittedName>
</protein>
<comment type="caution">
    <text evidence="1">The sequence shown here is derived from an EMBL/GenBank/DDBJ whole genome shotgun (WGS) entry which is preliminary data.</text>
</comment>
<dbReference type="AlphaFoldDB" id="A0A7Y9GMA4"/>